<accession>A0A649VV93</accession>
<organism evidence="1 2">
    <name type="scientific">Gordonia phage EMoore</name>
    <dbReference type="NCBI Taxonomy" id="2656534"/>
    <lineage>
        <taxon>Viruses</taxon>
        <taxon>Duplodnaviria</taxon>
        <taxon>Heunggongvirae</taxon>
        <taxon>Uroviricota</taxon>
        <taxon>Caudoviricetes</taxon>
        <taxon>Stackebrandtviridae</taxon>
        <taxon>Schenleyvirinae</taxon>
        <taxon>Leonardvirus</taxon>
        <taxon>Leonardvirus emoore</taxon>
    </lineage>
</organism>
<gene>
    <name evidence="1" type="primary">77</name>
    <name evidence="1" type="ORF">SEA_EMOORE_77</name>
</gene>
<reference evidence="1 2" key="1">
    <citation type="submission" date="2019-10" db="EMBL/GenBank/DDBJ databases">
        <authorList>
            <person name="Case Z.W."/>
            <person name="Garlena R.A."/>
            <person name="Russell D.A."/>
            <person name="Pope W.H."/>
            <person name="Jacobs-Sera D."/>
            <person name="Hatfull G.F."/>
        </authorList>
    </citation>
    <scope>NUCLEOTIDE SEQUENCE [LARGE SCALE GENOMIC DNA]</scope>
</reference>
<protein>
    <submittedName>
        <fullName evidence="1">Uncharacterized protein</fullName>
    </submittedName>
</protein>
<dbReference type="EMBL" id="MN586047">
    <property type="protein sequence ID" value="QGJ95862.1"/>
    <property type="molecule type" value="Genomic_DNA"/>
</dbReference>
<evidence type="ECO:0000313" key="1">
    <source>
        <dbReference type="EMBL" id="QGJ95862.1"/>
    </source>
</evidence>
<dbReference type="Proteomes" id="UP000425480">
    <property type="component" value="Segment"/>
</dbReference>
<dbReference type="KEGG" id="vg:63026931"/>
<sequence length="121" mass="13490">MTTEPRTIVLHDQREVVVVYAHHTYPDRDAPIDVTDVDPLPKPGTVVVGRLDQAPAKLSERLTACRIKVSTVDRDGALYVREYALPMSLDGLDWAVTHLVAELTAAMLDMLPSRTLKELTR</sequence>
<proteinExistence type="predicted"/>
<dbReference type="RefSeq" id="YP_010002383.1">
    <property type="nucleotide sequence ID" value="NC_053243.1"/>
</dbReference>
<evidence type="ECO:0000313" key="2">
    <source>
        <dbReference type="Proteomes" id="UP000425480"/>
    </source>
</evidence>
<dbReference type="GeneID" id="63026931"/>
<name>A0A649VV93_9CAUD</name>
<keyword evidence="2" id="KW-1185">Reference proteome</keyword>